<dbReference type="PROSITE" id="PS50112">
    <property type="entry name" value="PAS"/>
    <property type="match status" value="3"/>
</dbReference>
<dbReference type="InterPro" id="IPR005467">
    <property type="entry name" value="His_kinase_dom"/>
</dbReference>
<dbReference type="SMART" id="SM00448">
    <property type="entry name" value="REC"/>
    <property type="match status" value="2"/>
</dbReference>
<evidence type="ECO:0000259" key="8">
    <source>
        <dbReference type="PROSITE" id="PS50109"/>
    </source>
</evidence>
<dbReference type="PANTHER" id="PTHR43547">
    <property type="entry name" value="TWO-COMPONENT HISTIDINE KINASE"/>
    <property type="match status" value="1"/>
</dbReference>
<feature type="domain" description="PAC" evidence="11">
    <location>
        <begin position="587"/>
        <end position="640"/>
    </location>
</feature>
<protein>
    <recommendedName>
        <fullName evidence="2">histidine kinase</fullName>
        <ecNumber evidence="2">2.7.13.3</ecNumber>
    </recommendedName>
</protein>
<organism evidence="12 13">
    <name type="scientific">Calothrix parietina FACHB-288</name>
    <dbReference type="NCBI Taxonomy" id="2692896"/>
    <lineage>
        <taxon>Bacteria</taxon>
        <taxon>Bacillati</taxon>
        <taxon>Cyanobacteriota</taxon>
        <taxon>Cyanophyceae</taxon>
        <taxon>Nostocales</taxon>
        <taxon>Calotrichaceae</taxon>
        <taxon>Calothrix</taxon>
    </lineage>
</organism>
<evidence type="ECO:0000256" key="1">
    <source>
        <dbReference type="ARBA" id="ARBA00000085"/>
    </source>
</evidence>
<dbReference type="SUPFAM" id="SSF55874">
    <property type="entry name" value="ATPase domain of HSP90 chaperone/DNA topoisomerase II/histidine kinase"/>
    <property type="match status" value="1"/>
</dbReference>
<feature type="domain" description="PAS" evidence="10">
    <location>
        <begin position="511"/>
        <end position="584"/>
    </location>
</feature>
<dbReference type="InterPro" id="IPR000700">
    <property type="entry name" value="PAS-assoc_C"/>
</dbReference>
<evidence type="ECO:0000256" key="2">
    <source>
        <dbReference type="ARBA" id="ARBA00012438"/>
    </source>
</evidence>
<dbReference type="InterPro" id="IPR004358">
    <property type="entry name" value="Sig_transdc_His_kin-like_C"/>
</dbReference>
<dbReference type="Pfam" id="PF00512">
    <property type="entry name" value="HisKA"/>
    <property type="match status" value="1"/>
</dbReference>
<dbReference type="InterPro" id="IPR001789">
    <property type="entry name" value="Sig_transdc_resp-reg_receiver"/>
</dbReference>
<dbReference type="PROSITE" id="PS50113">
    <property type="entry name" value="PAC"/>
    <property type="match status" value="4"/>
</dbReference>
<dbReference type="PROSITE" id="PS50110">
    <property type="entry name" value="RESPONSE_REGULATORY"/>
    <property type="match status" value="2"/>
</dbReference>
<dbReference type="InterPro" id="IPR035965">
    <property type="entry name" value="PAS-like_dom_sf"/>
</dbReference>
<dbReference type="InterPro" id="IPR036097">
    <property type="entry name" value="HisK_dim/P_sf"/>
</dbReference>
<dbReference type="CDD" id="cd00082">
    <property type="entry name" value="HisKA"/>
    <property type="match status" value="1"/>
</dbReference>
<dbReference type="EC" id="2.7.13.3" evidence="2"/>
<dbReference type="Pfam" id="PF02518">
    <property type="entry name" value="HATPase_c"/>
    <property type="match status" value="1"/>
</dbReference>
<dbReference type="SUPFAM" id="SSF52172">
    <property type="entry name" value="CheY-like"/>
    <property type="match status" value="2"/>
</dbReference>
<dbReference type="Pfam" id="PF08448">
    <property type="entry name" value="PAS_4"/>
    <property type="match status" value="2"/>
</dbReference>
<evidence type="ECO:0000256" key="5">
    <source>
        <dbReference type="ARBA" id="ARBA00022777"/>
    </source>
</evidence>
<dbReference type="InterPro" id="IPR001610">
    <property type="entry name" value="PAC"/>
</dbReference>
<feature type="modified residue" description="4-aspartylphosphate" evidence="7">
    <location>
        <position position="55"/>
    </location>
</feature>
<dbReference type="InterPro" id="IPR003018">
    <property type="entry name" value="GAF"/>
</dbReference>
<feature type="domain" description="Response regulatory" evidence="9">
    <location>
        <begin position="1353"/>
        <end position="1471"/>
    </location>
</feature>
<feature type="domain" description="Response regulatory" evidence="9">
    <location>
        <begin position="4"/>
        <end position="115"/>
    </location>
</feature>
<feature type="domain" description="PAC" evidence="11">
    <location>
        <begin position="854"/>
        <end position="906"/>
    </location>
</feature>
<dbReference type="SMART" id="SM00387">
    <property type="entry name" value="HATPase_c"/>
    <property type="match status" value="1"/>
</dbReference>
<evidence type="ECO:0000259" key="9">
    <source>
        <dbReference type="PROSITE" id="PS50110"/>
    </source>
</evidence>
<name>A0ABR8A5U0_9CYAN</name>
<dbReference type="InterPro" id="IPR003594">
    <property type="entry name" value="HATPase_dom"/>
</dbReference>
<dbReference type="InterPro" id="IPR029016">
    <property type="entry name" value="GAF-like_dom_sf"/>
</dbReference>
<evidence type="ECO:0000256" key="4">
    <source>
        <dbReference type="ARBA" id="ARBA00022679"/>
    </source>
</evidence>
<dbReference type="RefSeq" id="WP_190539468.1">
    <property type="nucleotide sequence ID" value="NZ_CAWPNO010000128.1"/>
</dbReference>
<dbReference type="CDD" id="cd00130">
    <property type="entry name" value="PAS"/>
    <property type="match status" value="3"/>
</dbReference>
<dbReference type="InterPro" id="IPR003661">
    <property type="entry name" value="HisK_dim/P_dom"/>
</dbReference>
<dbReference type="Proteomes" id="UP000658514">
    <property type="component" value="Unassembled WGS sequence"/>
</dbReference>
<evidence type="ECO:0000256" key="6">
    <source>
        <dbReference type="ARBA" id="ARBA00023012"/>
    </source>
</evidence>
<gene>
    <name evidence="12" type="ORF">H6G24_07650</name>
</gene>
<dbReference type="EMBL" id="JACJQH010000009">
    <property type="protein sequence ID" value="MBD2195365.1"/>
    <property type="molecule type" value="Genomic_DNA"/>
</dbReference>
<dbReference type="Pfam" id="PF08447">
    <property type="entry name" value="PAS_3"/>
    <property type="match status" value="3"/>
</dbReference>
<dbReference type="PRINTS" id="PR00344">
    <property type="entry name" value="BCTRLSENSOR"/>
</dbReference>
<feature type="domain" description="Histidine kinase" evidence="8">
    <location>
        <begin position="1113"/>
        <end position="1331"/>
    </location>
</feature>
<dbReference type="InterPro" id="IPR036890">
    <property type="entry name" value="HATPase_C_sf"/>
</dbReference>
<dbReference type="SUPFAM" id="SSF55785">
    <property type="entry name" value="PYP-like sensor domain (PAS domain)"/>
    <property type="match status" value="5"/>
</dbReference>
<dbReference type="Pfam" id="PF13185">
    <property type="entry name" value="GAF_2"/>
    <property type="match status" value="1"/>
</dbReference>
<dbReference type="Gene3D" id="3.30.450.20">
    <property type="entry name" value="PAS domain"/>
    <property type="match status" value="5"/>
</dbReference>
<dbReference type="Gene3D" id="3.30.450.40">
    <property type="match status" value="2"/>
</dbReference>
<dbReference type="Gene3D" id="1.10.287.130">
    <property type="match status" value="1"/>
</dbReference>
<dbReference type="SUPFAM" id="SSF47384">
    <property type="entry name" value="Homodimeric domain of signal transducing histidine kinase"/>
    <property type="match status" value="1"/>
</dbReference>
<evidence type="ECO:0000313" key="12">
    <source>
        <dbReference type="EMBL" id="MBD2195365.1"/>
    </source>
</evidence>
<dbReference type="InterPro" id="IPR013656">
    <property type="entry name" value="PAS_4"/>
</dbReference>
<evidence type="ECO:0000313" key="13">
    <source>
        <dbReference type="Proteomes" id="UP000658514"/>
    </source>
</evidence>
<evidence type="ECO:0000256" key="7">
    <source>
        <dbReference type="PROSITE-ProRule" id="PRU00169"/>
    </source>
</evidence>
<dbReference type="InterPro" id="IPR011006">
    <property type="entry name" value="CheY-like_superfamily"/>
</dbReference>
<feature type="domain" description="PAC" evidence="11">
    <location>
        <begin position="458"/>
        <end position="510"/>
    </location>
</feature>
<evidence type="ECO:0000259" key="11">
    <source>
        <dbReference type="PROSITE" id="PS50113"/>
    </source>
</evidence>
<dbReference type="SMART" id="SM00065">
    <property type="entry name" value="GAF"/>
    <property type="match status" value="1"/>
</dbReference>
<keyword evidence="3 7" id="KW-0597">Phosphoprotein</keyword>
<proteinExistence type="predicted"/>
<dbReference type="CDD" id="cd17580">
    <property type="entry name" value="REC_2_DhkD-like"/>
    <property type="match status" value="1"/>
</dbReference>
<dbReference type="Pfam" id="PF00072">
    <property type="entry name" value="Response_reg"/>
    <property type="match status" value="1"/>
</dbReference>
<evidence type="ECO:0000259" key="10">
    <source>
        <dbReference type="PROSITE" id="PS50112"/>
    </source>
</evidence>
<dbReference type="PANTHER" id="PTHR43547:SF2">
    <property type="entry name" value="HYBRID SIGNAL TRANSDUCTION HISTIDINE KINASE C"/>
    <property type="match status" value="1"/>
</dbReference>
<keyword evidence="4" id="KW-0808">Transferase</keyword>
<dbReference type="SMART" id="SM00091">
    <property type="entry name" value="PAS"/>
    <property type="match status" value="5"/>
</dbReference>
<reference evidence="12 13" key="1">
    <citation type="journal article" date="2020" name="ISME J.">
        <title>Comparative genomics reveals insights into cyanobacterial evolution and habitat adaptation.</title>
        <authorList>
            <person name="Chen M.Y."/>
            <person name="Teng W.K."/>
            <person name="Zhao L."/>
            <person name="Hu C.X."/>
            <person name="Zhou Y.K."/>
            <person name="Han B.P."/>
            <person name="Song L.R."/>
            <person name="Shu W.S."/>
        </authorList>
    </citation>
    <scope>NUCLEOTIDE SEQUENCE [LARGE SCALE GENOMIC DNA]</scope>
    <source>
        <strain evidence="12 13">FACHB-288</strain>
    </source>
</reference>
<evidence type="ECO:0000256" key="3">
    <source>
        <dbReference type="ARBA" id="ARBA00022553"/>
    </source>
</evidence>
<keyword evidence="6" id="KW-0902">Two-component regulatory system</keyword>
<dbReference type="InterPro" id="IPR000014">
    <property type="entry name" value="PAS"/>
</dbReference>
<dbReference type="Gene3D" id="3.40.50.2300">
    <property type="match status" value="2"/>
</dbReference>
<feature type="modified residue" description="4-aspartylphosphate" evidence="7">
    <location>
        <position position="1402"/>
    </location>
</feature>
<dbReference type="CDD" id="cd00156">
    <property type="entry name" value="REC"/>
    <property type="match status" value="1"/>
</dbReference>
<dbReference type="SMART" id="SM00086">
    <property type="entry name" value="PAC"/>
    <property type="match status" value="4"/>
</dbReference>
<comment type="catalytic activity">
    <reaction evidence="1">
        <text>ATP + protein L-histidine = ADP + protein N-phospho-L-histidine.</text>
        <dbReference type="EC" id="2.7.13.3"/>
    </reaction>
</comment>
<feature type="domain" description="PAC" evidence="11">
    <location>
        <begin position="208"/>
        <end position="260"/>
    </location>
</feature>
<dbReference type="NCBIfam" id="TIGR00229">
    <property type="entry name" value="sensory_box"/>
    <property type="match status" value="4"/>
</dbReference>
<keyword evidence="5" id="KW-0418">Kinase</keyword>
<sequence>MTLRFLLLADNLQDATIIQEMLVHSDLDYQLLRVGSYSDFETALSADEFDLILADYALSPALEIACNLRPDVPFIFISGSLGEELAIAALQQGATDYVLKQRLERLVPAVQRALQLGKERRDRQRAARVKDEHEEDLSAIFNLTHVGIAQVDIVSGRFLRLNAAFSQITGYSESELLRMTVDDINHPEDRDRDRQRSMDFLSGAAPDYHSEKRYIRKDGTIVWVLATANVIRDTQGRGLRTVAVIHDITERKQIEAALRRSEERLRISQELSLDAFTILDAVRDETGAIVDFVWTYVNPKAAEILQHSVEYLLGNRLLEVLPGNRLNSELFNHYVGVVETGEPQDLELFYDADGICGWFRNMTVKLEDGVAIFFNDITERKQTEQALRDAEERLRVALQNTPITIFNQDRELKYTWIYNPVLYELEEMLGKCDRDFLAPKEAEALTAIKQRVLETGIGAREEIQITKDGKNYYYDLTVEPLPQSENRLPGITCAAVDISELKQAEIDLRKSEERLRLAIESAQIGTWDVNLLTEKAIWSELLFQMLGYEPTATGEATEAMWYSRIHPDDLERVLQEWQESRQEKRLYRTEYRLIRADNQQIAWMTALGSFTYDQNGNAVRSIGVLLEISDRKRRERNAEFLTEISRYLARSGNIDNILANITDKIAVYFDLSQLTCLEINETGDRGRVIYGEDAAKEYRLADDLSNSQIENLQSGEVVTNQVRSKLIAPYIRDKKLTFLLICQRHPSSSWRTDEIELIQELTGRIWHRIERAHTEENLRRSEEEFRTIANAAPALVWVCSPNGENLFFNDRWYEFTGQTQTQAVGYGWTTAMHPEDAVRILSYWERCQKTGETYEGEVRYRRYDGKYRWHAFRALPRRDAHGQIQAWYGLSIDITARIEAEQERERLIARERHYINQLQGLNQAALAINSALSVEELLQIINNQAAAIIGAHQSVTSMIVGQNWEQSINAIYLSDKYAAWRDYDEQPNGSGIYAYVCRTNRPMRLTQAELEAHPQWKAFGNQANNHPPLRGWLAVPLIGRDGQNIGLIQLSDKCEGEFTYNDEAILVQLAQMAAIAVENARLYAAEQRARAAADASREEAQAANRIKDEFLAVLSHELRSPLNPILGWAKLLQTQKFTPEKTAQGLATIERNAKLQAQLIEDLLDVSRILRGKLVLNIHPVHLGSTIEAAIETVRLAATAKDIQIYTQLDNYVGTVSGDSARIQQIIWNLLTNAVKFSPPKGKVEVCLQQVDNFAQIQVKDNGKGISPEFLPYVFDYFRQEDGATTRKFGGLGLGLAIVRHLIELHGGTVEADSAGENLGATFTVRLPLMSSQSTVNIHPRLSETAIDLSGIQVLVVDDDTDSRDFVATLLQQAGATVYTAASAVEALTALRRSLPDILISDIGMPQIDGYMLAQQIRALPPEQGGNIPAIALTAYAGEIDQKQAIAAGFQRHIPKPIEPQLLLKAIAQLIPKLPT</sequence>
<dbReference type="InterPro" id="IPR013655">
    <property type="entry name" value="PAS_fold_3"/>
</dbReference>
<keyword evidence="13" id="KW-1185">Reference proteome</keyword>
<feature type="domain" description="PAS" evidence="10">
    <location>
        <begin position="133"/>
        <end position="204"/>
    </location>
</feature>
<dbReference type="SMART" id="SM00388">
    <property type="entry name" value="HisKA"/>
    <property type="match status" value="1"/>
</dbReference>
<accession>A0ABR8A5U0</accession>
<dbReference type="PROSITE" id="PS50109">
    <property type="entry name" value="HIS_KIN"/>
    <property type="match status" value="1"/>
</dbReference>
<feature type="domain" description="PAS" evidence="10">
    <location>
        <begin position="781"/>
        <end position="851"/>
    </location>
</feature>
<comment type="caution">
    <text evidence="12">The sequence shown here is derived from an EMBL/GenBank/DDBJ whole genome shotgun (WGS) entry which is preliminary data.</text>
</comment>
<dbReference type="Gene3D" id="3.30.565.10">
    <property type="entry name" value="Histidine kinase-like ATPase, C-terminal domain"/>
    <property type="match status" value="1"/>
</dbReference>
<dbReference type="SUPFAM" id="SSF55781">
    <property type="entry name" value="GAF domain-like"/>
    <property type="match status" value="2"/>
</dbReference>